<dbReference type="Proteomes" id="UP001054945">
    <property type="component" value="Unassembled WGS sequence"/>
</dbReference>
<evidence type="ECO:0000313" key="1">
    <source>
        <dbReference type="EMBL" id="GIY16780.1"/>
    </source>
</evidence>
<proteinExistence type="predicted"/>
<protein>
    <submittedName>
        <fullName evidence="1">Uncharacterized protein</fullName>
    </submittedName>
</protein>
<sequence>MHQLGQMGKVLKELADNNASKIKKLQVHFLEEGENSTRYWNPQNGALNHPFCGQSIRRVHGSFRMGWKERGNQPLNGRFWQWAGNYICKGIGRAGALVREPNLALGCGSADDGRGGSHHWTGTIRKRVPEIIDLQNGGGRDGCVGMSRTSLAL</sequence>
<comment type="caution">
    <text evidence="1">The sequence shown here is derived from an EMBL/GenBank/DDBJ whole genome shotgun (WGS) entry which is preliminary data.</text>
</comment>
<keyword evidence="2" id="KW-1185">Reference proteome</keyword>
<accession>A0AAV4R5M9</accession>
<dbReference type="AlphaFoldDB" id="A0AAV4R5M9"/>
<organism evidence="1 2">
    <name type="scientific">Caerostris extrusa</name>
    <name type="common">Bark spider</name>
    <name type="synonym">Caerostris bankana</name>
    <dbReference type="NCBI Taxonomy" id="172846"/>
    <lineage>
        <taxon>Eukaryota</taxon>
        <taxon>Metazoa</taxon>
        <taxon>Ecdysozoa</taxon>
        <taxon>Arthropoda</taxon>
        <taxon>Chelicerata</taxon>
        <taxon>Arachnida</taxon>
        <taxon>Araneae</taxon>
        <taxon>Araneomorphae</taxon>
        <taxon>Entelegynae</taxon>
        <taxon>Araneoidea</taxon>
        <taxon>Araneidae</taxon>
        <taxon>Caerostris</taxon>
    </lineage>
</organism>
<reference evidence="1 2" key="1">
    <citation type="submission" date="2021-06" db="EMBL/GenBank/DDBJ databases">
        <title>Caerostris extrusa draft genome.</title>
        <authorList>
            <person name="Kono N."/>
            <person name="Arakawa K."/>
        </authorList>
    </citation>
    <scope>NUCLEOTIDE SEQUENCE [LARGE SCALE GENOMIC DNA]</scope>
</reference>
<evidence type="ECO:0000313" key="2">
    <source>
        <dbReference type="Proteomes" id="UP001054945"/>
    </source>
</evidence>
<dbReference type="EMBL" id="BPLR01007414">
    <property type="protein sequence ID" value="GIY16780.1"/>
    <property type="molecule type" value="Genomic_DNA"/>
</dbReference>
<name>A0AAV4R5M9_CAEEX</name>
<gene>
    <name evidence="1" type="ORF">CEXT_206811</name>
</gene>